<dbReference type="Proteomes" id="UP000507163">
    <property type="component" value="Chromosome 8"/>
</dbReference>
<sequence length="556" mass="64306">MNTLLLSLLVFQNIAAYFDNVKNAGIIESNGGNTNYTNENIINSINTNRLSRQLNDDVEINKYNLITDKYYYDSNAQKDYYDAKDFAGDLGFFQANNAKGKDNKNKQGLLKAKNEKDKVNKNKQSFLETDEYDEEADNEKDEDENGESFLETDEYDEDEHDESFLETDEYDEDENGESFLETDEHDEEADNEKDEDEHDESFLETDEHDEEADNENEESFLEADEYDEDENGESFLETDEYDEEADNEQSFLEADNEKDDDNEYDESFLETDEYDEEADNEKDEDEHDESFLETDEYDEEADNEKDDDNHANNINSSITGQSFIETNNIYSDDLFDIEETIKDAVKKVGKNKNTDEGSINDNAKNMIKKLNKTGNTESKNNKQSLRTQNKNATKSHFEDIKAKNAMDQMNLEDYEIPNEGLSFDMMPDAFDALALKQHKNEKLGNESTKYKLKNNNAAKNPKHIPYKRGENQIFPHMHAEAYKKNKKLDEILKEYEQELSGDDMMELENHNEEDTPVIAETDDIDNDDDTNEPNSSSISFLSSLTLIILALLYIMN</sequence>
<feature type="region of interest" description="Disordered" evidence="1">
    <location>
        <begin position="103"/>
        <end position="321"/>
    </location>
</feature>
<evidence type="ECO:0000256" key="1">
    <source>
        <dbReference type="SAM" id="MobiDB-lite"/>
    </source>
</evidence>
<organism evidence="3 4">
    <name type="scientific">Plasmodium chabaudi chabaudi</name>
    <dbReference type="NCBI Taxonomy" id="31271"/>
    <lineage>
        <taxon>Eukaryota</taxon>
        <taxon>Sar</taxon>
        <taxon>Alveolata</taxon>
        <taxon>Apicomplexa</taxon>
        <taxon>Aconoidasida</taxon>
        <taxon>Haemosporida</taxon>
        <taxon>Plasmodiidae</taxon>
        <taxon>Plasmodium</taxon>
        <taxon>Plasmodium (Vinckeia)</taxon>
    </lineage>
</organism>
<dbReference type="EMBL" id="LT608174">
    <property type="protein sequence ID" value="SCM20727.1"/>
    <property type="molecule type" value="Genomic_DNA"/>
</dbReference>
<feature type="region of interest" description="Disordered" evidence="1">
    <location>
        <begin position="371"/>
        <end position="397"/>
    </location>
</feature>
<accession>A0A1C6YBR4</accession>
<feature type="region of interest" description="Disordered" evidence="1">
    <location>
        <begin position="512"/>
        <end position="536"/>
    </location>
</feature>
<feature type="compositionally biased region" description="Acidic residues" evidence="1">
    <location>
        <begin position="128"/>
        <end position="247"/>
    </location>
</feature>
<name>A0A1C6YBR4_PLACU</name>
<evidence type="ECO:0000313" key="4">
    <source>
        <dbReference type="Proteomes" id="UP000507163"/>
    </source>
</evidence>
<feature type="signal peptide" evidence="2">
    <location>
        <begin position="1"/>
        <end position="16"/>
    </location>
</feature>
<reference evidence="3 4" key="1">
    <citation type="submission" date="2016-08" db="EMBL/GenBank/DDBJ databases">
        <authorList>
            <consortium name="Pathogen Informatics"/>
        </authorList>
    </citation>
    <scope>NUCLEOTIDE SEQUENCE [LARGE SCALE GENOMIC DNA]</scope>
    <source>
        <strain evidence="3 4">AJ</strain>
    </source>
</reference>
<keyword evidence="2" id="KW-0732">Signal</keyword>
<feature type="chain" id="PRO_5008751265" evidence="2">
    <location>
        <begin position="17"/>
        <end position="556"/>
    </location>
</feature>
<feature type="compositionally biased region" description="Acidic residues" evidence="1">
    <location>
        <begin position="520"/>
        <end position="531"/>
    </location>
</feature>
<gene>
    <name evidence="3" type="primary">RAMA</name>
    <name evidence="3" type="ORF">PCHAJ_000148300</name>
</gene>
<evidence type="ECO:0000256" key="2">
    <source>
        <dbReference type="SAM" id="SignalP"/>
    </source>
</evidence>
<dbReference type="AlphaFoldDB" id="A0A1C6YBR4"/>
<evidence type="ECO:0000313" key="3">
    <source>
        <dbReference type="EMBL" id="SCM20727.1"/>
    </source>
</evidence>
<feature type="compositionally biased region" description="Acidic residues" evidence="1">
    <location>
        <begin position="254"/>
        <end position="306"/>
    </location>
</feature>
<feature type="compositionally biased region" description="Polar residues" evidence="1">
    <location>
        <begin position="372"/>
        <end position="394"/>
    </location>
</feature>
<protein>
    <submittedName>
        <fullName evidence="3">Rhoptry-associated membrane antigen, putative</fullName>
    </submittedName>
</protein>
<proteinExistence type="predicted"/>